<evidence type="ECO:0000259" key="6">
    <source>
        <dbReference type="PROSITE" id="PS51352"/>
    </source>
</evidence>
<evidence type="ECO:0000313" key="8">
    <source>
        <dbReference type="Proteomes" id="UP001224418"/>
    </source>
</evidence>
<dbReference type="CDD" id="cd03015">
    <property type="entry name" value="PRX_Typ2cys"/>
    <property type="match status" value="1"/>
</dbReference>
<proteinExistence type="inferred from homology"/>
<dbReference type="PANTHER" id="PTHR10681">
    <property type="entry name" value="THIOREDOXIN PEROXIDASE"/>
    <property type="match status" value="1"/>
</dbReference>
<keyword evidence="4" id="KW-0560">Oxidoreductase</keyword>
<gene>
    <name evidence="7" type="ORF">QOZ93_001595</name>
</gene>
<dbReference type="Pfam" id="PF00578">
    <property type="entry name" value="AhpC-TSA"/>
    <property type="match status" value="1"/>
</dbReference>
<evidence type="ECO:0000256" key="4">
    <source>
        <dbReference type="ARBA" id="ARBA00023002"/>
    </source>
</evidence>
<evidence type="ECO:0000256" key="2">
    <source>
        <dbReference type="ARBA" id="ARBA00022559"/>
    </source>
</evidence>
<comment type="caution">
    <text evidence="7">The sequence shown here is derived from an EMBL/GenBank/DDBJ whole genome shotgun (WGS) entry which is preliminary data.</text>
</comment>
<keyword evidence="8" id="KW-1185">Reference proteome</keyword>
<dbReference type="PANTHER" id="PTHR10681:SF121">
    <property type="entry name" value="ALKYL HYDROPEROXIDE REDUCTASE C"/>
    <property type="match status" value="1"/>
</dbReference>
<comment type="similarity">
    <text evidence="1">Belongs to the peroxiredoxin family. AhpC/Prx1 subfamily.</text>
</comment>
<dbReference type="InterPro" id="IPR000866">
    <property type="entry name" value="AhpC/TSA"/>
</dbReference>
<feature type="domain" description="Thioredoxin" evidence="6">
    <location>
        <begin position="3"/>
        <end position="158"/>
    </location>
</feature>
<keyword evidence="5" id="KW-0676">Redox-active center</keyword>
<keyword evidence="3" id="KW-0049">Antioxidant</keyword>
<protein>
    <submittedName>
        <fullName evidence="7">Alkyl hydroperoxide reductase subunit AhpC</fullName>
    </submittedName>
</protein>
<dbReference type="InterPro" id="IPR013766">
    <property type="entry name" value="Thioredoxin_domain"/>
</dbReference>
<dbReference type="EMBL" id="JAUSWN010000012">
    <property type="protein sequence ID" value="MDQ0479853.1"/>
    <property type="molecule type" value="Genomic_DNA"/>
</dbReference>
<dbReference type="SUPFAM" id="SSF52833">
    <property type="entry name" value="Thioredoxin-like"/>
    <property type="match status" value="1"/>
</dbReference>
<dbReference type="PROSITE" id="PS51352">
    <property type="entry name" value="THIOREDOXIN_2"/>
    <property type="match status" value="1"/>
</dbReference>
<dbReference type="RefSeq" id="WP_307355779.1">
    <property type="nucleotide sequence ID" value="NZ_BAAACJ010000037.1"/>
</dbReference>
<evidence type="ECO:0000313" key="7">
    <source>
        <dbReference type="EMBL" id="MDQ0479853.1"/>
    </source>
</evidence>
<dbReference type="InterPro" id="IPR024706">
    <property type="entry name" value="Peroxiredoxin_AhpC-typ"/>
</dbReference>
<organism evidence="7 8">
    <name type="scientific">Hathewaya limosa</name>
    <name type="common">Clostridium limosum</name>
    <dbReference type="NCBI Taxonomy" id="1536"/>
    <lineage>
        <taxon>Bacteria</taxon>
        <taxon>Bacillati</taxon>
        <taxon>Bacillota</taxon>
        <taxon>Clostridia</taxon>
        <taxon>Eubacteriales</taxon>
        <taxon>Clostridiaceae</taxon>
        <taxon>Hathewaya</taxon>
    </lineage>
</organism>
<dbReference type="Gene3D" id="3.40.30.10">
    <property type="entry name" value="Glutaredoxin"/>
    <property type="match status" value="1"/>
</dbReference>
<accession>A0ABU0JRX6</accession>
<evidence type="ECO:0000256" key="5">
    <source>
        <dbReference type="ARBA" id="ARBA00023284"/>
    </source>
</evidence>
<dbReference type="InterPro" id="IPR050217">
    <property type="entry name" value="Peroxiredoxin"/>
</dbReference>
<dbReference type="PIRSF" id="PIRSF000239">
    <property type="entry name" value="AHPC"/>
    <property type="match status" value="1"/>
</dbReference>
<evidence type="ECO:0000256" key="3">
    <source>
        <dbReference type="ARBA" id="ARBA00022862"/>
    </source>
</evidence>
<keyword evidence="2" id="KW-0575">Peroxidase</keyword>
<sequence length="173" mass="19728">MDRIVEKIAPAFKVQAVLGDGKEIKKISLEDYKGSWIIMLFYTLDFTKVCHTELRGFSDRYKEFQNLGADILAISCDSLYSHKTWIRGKLGEINFPIVSDYTKEVTKNFGVLIEEEGIPLRGLFIIDPEGKIKYSVIHDLDIGRNVDEILRVLQALKSGGMCPLNWRQGDENL</sequence>
<name>A0ABU0JRX6_HATLI</name>
<evidence type="ECO:0000256" key="1">
    <source>
        <dbReference type="ARBA" id="ARBA00009796"/>
    </source>
</evidence>
<dbReference type="InterPro" id="IPR036249">
    <property type="entry name" value="Thioredoxin-like_sf"/>
</dbReference>
<dbReference type="Proteomes" id="UP001224418">
    <property type="component" value="Unassembled WGS sequence"/>
</dbReference>
<reference evidence="7 8" key="1">
    <citation type="submission" date="2023-07" db="EMBL/GenBank/DDBJ databases">
        <title>Genomic Encyclopedia of Type Strains, Phase IV (KMG-IV): sequencing the most valuable type-strain genomes for metagenomic binning, comparative biology and taxonomic classification.</title>
        <authorList>
            <person name="Goeker M."/>
        </authorList>
    </citation>
    <scope>NUCLEOTIDE SEQUENCE [LARGE SCALE GENOMIC DNA]</scope>
    <source>
        <strain evidence="7 8">DSM 1400</strain>
    </source>
</reference>